<evidence type="ECO:0000313" key="3">
    <source>
        <dbReference type="EMBL" id="KAL1632268.1"/>
    </source>
</evidence>
<protein>
    <recommendedName>
        <fullName evidence="5">F-box domain protein</fullName>
    </recommendedName>
</protein>
<keyword evidence="4" id="KW-1185">Reference proteome</keyword>
<accession>A0ABR3SZ16</accession>
<dbReference type="Pfam" id="PF26648">
    <property type="entry name" value="zf_Tbcl_4"/>
    <property type="match status" value="1"/>
</dbReference>
<comment type="caution">
    <text evidence="3">The sequence shown here is derived from an EMBL/GenBank/DDBJ whole genome shotgun (WGS) entry which is preliminary data.</text>
</comment>
<dbReference type="EMBL" id="JAJVDC020000032">
    <property type="protein sequence ID" value="KAL1632268.1"/>
    <property type="molecule type" value="Genomic_DNA"/>
</dbReference>
<sequence>MAAATQPTADICWGTSKKTNRRCANKSKVAEPGCLPTCHQHRDQLLRPGTCQHLTSPKTGARCKHIFHWEPGPPYFELCPEHVNAPQGPCHFLRLPVELRMEIFKYILPSGSMVSSNPYGTSLLQRLKHFFPLLLASKQIGSEARDHLYASTTFHIELGHLGATIRNRYLYRPRSAEDRYDLDPVRDRSKGWDIRQQLDFSRVRNYNLEITVQNSCALDGWSEEVEMYDLRDSISAILPYLSRAQQLHHLTVRVVFCRFDRWSPAKALANFKLITFPLTTALRGITRPTLEPIWKGEPLYCHPASKIRDTGASPNASTAPLPTPWTSAITGTLVPPASQPDFLAYKTLFESLVSGASPVAPKPPIARMFSAFKRVYLECAAHIAVPSGAANFLHRARVARESDDLDAFYDARNGFVKQWNAHLEAQYYELARVNGLVVGMFECDAWDPRFAQLASPPAEGATGLAASSAAGGAVGGGGGALGFGGWGAD</sequence>
<name>A0ABR3SZ16_9PEZI</name>
<evidence type="ECO:0000259" key="2">
    <source>
        <dbReference type="Pfam" id="PF26648"/>
    </source>
</evidence>
<dbReference type="InterPro" id="IPR058251">
    <property type="entry name" value="zf_Tbcl_3"/>
</dbReference>
<organism evidence="3 4">
    <name type="scientific">Neofusicoccum ribis</name>
    <dbReference type="NCBI Taxonomy" id="45134"/>
    <lineage>
        <taxon>Eukaryota</taxon>
        <taxon>Fungi</taxon>
        <taxon>Dikarya</taxon>
        <taxon>Ascomycota</taxon>
        <taxon>Pezizomycotina</taxon>
        <taxon>Dothideomycetes</taxon>
        <taxon>Dothideomycetes incertae sedis</taxon>
        <taxon>Botryosphaeriales</taxon>
        <taxon>Botryosphaeriaceae</taxon>
        <taxon>Neofusicoccum</taxon>
    </lineage>
</organism>
<dbReference type="Proteomes" id="UP001521116">
    <property type="component" value="Unassembled WGS sequence"/>
</dbReference>
<feature type="domain" description="Probable treble clef zinc finger" evidence="1">
    <location>
        <begin position="9"/>
        <end position="47"/>
    </location>
</feature>
<evidence type="ECO:0000313" key="4">
    <source>
        <dbReference type="Proteomes" id="UP001521116"/>
    </source>
</evidence>
<proteinExistence type="predicted"/>
<dbReference type="Pfam" id="PF26647">
    <property type="entry name" value="zf_Tbcl_3"/>
    <property type="match status" value="1"/>
</dbReference>
<dbReference type="InterPro" id="IPR058252">
    <property type="entry name" value="zf_Tbcl_4"/>
</dbReference>
<gene>
    <name evidence="3" type="ORF">SLS56_003848</name>
</gene>
<evidence type="ECO:0008006" key="5">
    <source>
        <dbReference type="Google" id="ProtNLM"/>
    </source>
</evidence>
<reference evidence="3 4" key="1">
    <citation type="submission" date="2024-02" db="EMBL/GenBank/DDBJ databases">
        <title>De novo assembly and annotation of 12 fungi associated with fruit tree decline syndrome in Ontario, Canada.</title>
        <authorList>
            <person name="Sulman M."/>
            <person name="Ellouze W."/>
            <person name="Ilyukhin E."/>
        </authorList>
    </citation>
    <scope>NUCLEOTIDE SEQUENCE [LARGE SCALE GENOMIC DNA]</scope>
    <source>
        <strain evidence="3 4">M1-105</strain>
    </source>
</reference>
<feature type="domain" description="Probable treble clef zinc finger fungi" evidence="2">
    <location>
        <begin position="49"/>
        <end position="85"/>
    </location>
</feature>
<evidence type="ECO:0000259" key="1">
    <source>
        <dbReference type="Pfam" id="PF26647"/>
    </source>
</evidence>